<organism evidence="1 2">
    <name type="scientific">Candidatus Methanogaster sp</name>
    <dbReference type="NCBI Taxonomy" id="3386292"/>
    <lineage>
        <taxon>Archaea</taxon>
        <taxon>Methanobacteriati</taxon>
        <taxon>Methanobacteriota</taxon>
        <taxon>Stenosarchaea group</taxon>
        <taxon>Methanomicrobia</taxon>
        <taxon>Methanosarcinales</taxon>
        <taxon>ANME-2 cluster</taxon>
        <taxon>Candidatus Methanogasteraceae</taxon>
        <taxon>Candidatus Methanogaster</taxon>
    </lineage>
</organism>
<name>A0AC61L179_9EURY</name>
<evidence type="ECO:0000313" key="1">
    <source>
        <dbReference type="EMBL" id="PXF59781.1"/>
    </source>
</evidence>
<proteinExistence type="predicted"/>
<comment type="caution">
    <text evidence="1">The sequence shown here is derived from an EMBL/GenBank/DDBJ whole genome shotgun (WGS) entry which is preliminary data.</text>
</comment>
<protein>
    <submittedName>
        <fullName evidence="1">Uncharacterized protein</fullName>
    </submittedName>
</protein>
<dbReference type="EMBL" id="PQXF01000022">
    <property type="protein sequence ID" value="PXF59781.1"/>
    <property type="molecule type" value="Genomic_DNA"/>
</dbReference>
<gene>
    <name evidence="1" type="ORF">C4B59_10790</name>
</gene>
<dbReference type="Proteomes" id="UP000248329">
    <property type="component" value="Unassembled WGS sequence"/>
</dbReference>
<evidence type="ECO:0000313" key="2">
    <source>
        <dbReference type="Proteomes" id="UP000248329"/>
    </source>
</evidence>
<sequence>MDVYQMTTKSEGMMIPGKLKWYAILTLALWLAFSGVAAAEQLYVNESGWWREACAFNASDAPIQAAVDNATAGDSVIVWNGSYTETVVVDTAHLTLEGEGAEVVSVSAKRGWDKVFEVTAGYVSISGFKVTGDTGFYLHNADHCGISNNNASNNRWGIYAHSSNDNMFVNNLVNSNSYKGIYLGYSGNNTLIDNTMSGNLYNFGVGGSTLFHHTHNIDTSNTVDGKPIYYWVDKRDMEVPYDAGFVGVVNSTNITVRDLTLTNSRQGVLFTYTENSRIINVNTSNNVCGIWLRSSSNNTMQDNIINSSDHCGICLISSNDNTLANNTANSSSSRGILLISSSSNMLTNNTASNNDCGIYLESSNGNTLHNNTVNLNSYKGICIESSSNNKLMSNTANSNDGHGIYMLFSSNHNQLVNNTASENRYGIYLGHSSSNMLQNNTMSGNSYNFGVDGYDLSDHIQNIDTSNTVDGKPIYYWIDKKDMAVPDNAGFVGVVNSTNITVRDLILTKNRDGVLFVYTDNSKIENVTANLNSYGIDMYYSSGNTLMDNTASSNNFHGIYLKFLNDNNTLTNSIANSNGKCGIYLYASSGNNITCNWVQNNTEQGFDLRNTGNNISYNNIIENGNYNTETCGWEWQLYNVQSNSIEIKHNYWGAGMNNSTIDASIYDDDESSYLGEVEFYPFETEPVPCAPTPEVPHTFTTTDAVIALQIASGSRPLDMRWDVSRDDRVTSLDALMTLQAAAHAIDL</sequence>
<reference evidence="1" key="1">
    <citation type="submission" date="2018-01" db="EMBL/GenBank/DDBJ databases">
        <authorList>
            <person name="Krukenberg V."/>
        </authorList>
    </citation>
    <scope>NUCLEOTIDE SEQUENCE</scope>
    <source>
        <strain evidence="1">E20ANME2</strain>
    </source>
</reference>
<accession>A0AC61L179</accession>